<keyword evidence="2" id="KW-0964">Secreted</keyword>
<dbReference type="SMART" id="SM00020">
    <property type="entry name" value="Tryp_SPc"/>
    <property type="match status" value="1"/>
</dbReference>
<evidence type="ECO:0000256" key="2">
    <source>
        <dbReference type="ARBA" id="ARBA00022525"/>
    </source>
</evidence>
<dbReference type="InterPro" id="IPR018114">
    <property type="entry name" value="TRYPSIN_HIS"/>
</dbReference>
<dbReference type="MEROPS" id="S01.492"/>
<gene>
    <name evidence="13" type="ORF">AaeL_AAEL006689</name>
</gene>
<dbReference type="PROSITE" id="PS01180">
    <property type="entry name" value="CUB"/>
    <property type="match status" value="1"/>
</dbReference>
<evidence type="ECO:0000256" key="8">
    <source>
        <dbReference type="ARBA" id="ARBA00024195"/>
    </source>
</evidence>
<dbReference type="HOGENOM" id="CLU_006842_2_0_1"/>
<keyword evidence="3" id="KW-0645">Protease</keyword>
<keyword evidence="6" id="KW-1015">Disulfide bond</keyword>
<comment type="similarity">
    <text evidence="8">Belongs to the peptidase S1 family. CLIP subfamily.</text>
</comment>
<evidence type="ECO:0000256" key="5">
    <source>
        <dbReference type="ARBA" id="ARBA00022825"/>
    </source>
</evidence>
<dbReference type="InterPro" id="IPR009003">
    <property type="entry name" value="Peptidase_S1_PA"/>
</dbReference>
<dbReference type="Pfam" id="PF00089">
    <property type="entry name" value="Trypsin"/>
    <property type="match status" value="1"/>
</dbReference>
<name>Q175C6_AEDAE</name>
<dbReference type="PhylomeDB" id="Q175C6"/>
<dbReference type="Gene3D" id="2.40.10.10">
    <property type="entry name" value="Trypsin-like serine proteases"/>
    <property type="match status" value="1"/>
</dbReference>
<dbReference type="SUPFAM" id="SSF49854">
    <property type="entry name" value="Spermadhesin, CUB domain"/>
    <property type="match status" value="1"/>
</dbReference>
<dbReference type="GO" id="GO:0050832">
    <property type="term" value="P:defense response to fungus"/>
    <property type="evidence" value="ECO:0007669"/>
    <property type="project" value="UniProtKB-ARBA"/>
</dbReference>
<accession>Q175C6</accession>
<dbReference type="OrthoDB" id="6380398at2759"/>
<dbReference type="STRING" id="7159.Q175C6"/>
<dbReference type="PROSITE" id="PS50240">
    <property type="entry name" value="TRYPSIN_DOM"/>
    <property type="match status" value="1"/>
</dbReference>
<dbReference type="InterPro" id="IPR001254">
    <property type="entry name" value="Trypsin_dom"/>
</dbReference>
<keyword evidence="10" id="KW-0732">Signal</keyword>
<dbReference type="eggNOG" id="KOG3627">
    <property type="taxonomic scope" value="Eukaryota"/>
</dbReference>
<dbReference type="InterPro" id="IPR051487">
    <property type="entry name" value="Ser/Thr_Proteases_Immune/Dev"/>
</dbReference>
<evidence type="ECO:0000256" key="4">
    <source>
        <dbReference type="ARBA" id="ARBA00022801"/>
    </source>
</evidence>
<sequence length="412" mass="45605">MDIVAVVALVLLTIGIWMPTSINGQCFYSLDMKFGSDYYFTSPSYPSLYSPSTDCMYEVKAPYGYRINLTCEDFRIPSKRPHAPPKPLFQHKPVHSTSCKLDTFYVSLTGREDLRDAYTYCGAGVIREKSVGNSLYMRIQAAPTSRGGRFLCTMSIIPESCSCGMKKQTRIVNGVQTKVNEFPMMAALVDIKSRTVVCGATIISNYHALSAAHCLLLRTVDDTALLVGDHNLTTGSDTSYAQAYVIAQFLSHPGFTTKPVSNDIALIRTYQPMQFNEGVSPVCLPWKYRSESFVGATVEACGWGDLDFGGPKSDVLNKVNLTVISNQECSTRLNSTITRQKMCTYTPSKDTCQSDSGGPLFYTDPHNRLVYEVGIVSYGFACATSNPSVNTRVTDFLDWITANSPYTFYCFQ</sequence>
<dbReference type="GO" id="GO:0004252">
    <property type="term" value="F:serine-type endopeptidase activity"/>
    <property type="evidence" value="ECO:0007669"/>
    <property type="project" value="InterPro"/>
</dbReference>
<evidence type="ECO:0000256" key="7">
    <source>
        <dbReference type="ARBA" id="ARBA00023180"/>
    </source>
</evidence>
<dbReference type="SUPFAM" id="SSF50494">
    <property type="entry name" value="Trypsin-like serine proteases"/>
    <property type="match status" value="1"/>
</dbReference>
<dbReference type="CDD" id="cd00190">
    <property type="entry name" value="Tryp_SPc"/>
    <property type="match status" value="1"/>
</dbReference>
<dbReference type="Gene3D" id="2.60.120.290">
    <property type="entry name" value="Spermadhesin, CUB domain"/>
    <property type="match status" value="1"/>
</dbReference>
<keyword evidence="5" id="KW-0720">Serine protease</keyword>
<dbReference type="GO" id="GO:0035008">
    <property type="term" value="P:positive regulation of melanization defense response"/>
    <property type="evidence" value="ECO:0007669"/>
    <property type="project" value="UniProtKB-ARBA"/>
</dbReference>
<reference evidence="13" key="2">
    <citation type="journal article" date="2007" name="Science">
        <title>Genome sequence of Aedes aegypti, a major arbovirus vector.</title>
        <authorList>
            <person name="Nene V."/>
            <person name="Wortman J.R."/>
            <person name="Lawson D."/>
            <person name="Haas B."/>
            <person name="Kodira C."/>
            <person name="Tu Z.J."/>
            <person name="Loftus B."/>
            <person name="Xi Z."/>
            <person name="Megy K."/>
            <person name="Grabherr M."/>
            <person name="Ren Q."/>
            <person name="Zdobnov E.M."/>
            <person name="Lobo N.F."/>
            <person name="Campbell K.S."/>
            <person name="Brown S.E."/>
            <person name="Bonaldo M.F."/>
            <person name="Zhu J."/>
            <person name="Sinkins S.P."/>
            <person name="Hogenkamp D.G."/>
            <person name="Amedeo P."/>
            <person name="Arensburger P."/>
            <person name="Atkinson P.W."/>
            <person name="Bidwell S."/>
            <person name="Biedler J."/>
            <person name="Birney E."/>
            <person name="Bruggner R.V."/>
            <person name="Costas J."/>
            <person name="Coy M.R."/>
            <person name="Crabtree J."/>
            <person name="Crawford M."/>
            <person name="Debruyn B."/>
            <person name="Decaprio D."/>
            <person name="Eiglmeier K."/>
            <person name="Eisenstadt E."/>
            <person name="El-Dorry H."/>
            <person name="Gelbart W.M."/>
            <person name="Gomes S.L."/>
            <person name="Hammond M."/>
            <person name="Hannick L.I."/>
            <person name="Hogan J.R."/>
            <person name="Holmes M.H."/>
            <person name="Jaffe D."/>
            <person name="Johnston J.S."/>
            <person name="Kennedy R.C."/>
            <person name="Koo H."/>
            <person name="Kravitz S."/>
            <person name="Kriventseva E.V."/>
            <person name="Kulp D."/>
            <person name="Labutti K."/>
            <person name="Lee E."/>
            <person name="Li S."/>
            <person name="Lovin D.D."/>
            <person name="Mao C."/>
            <person name="Mauceli E."/>
            <person name="Menck C.F."/>
            <person name="Miller J.R."/>
            <person name="Montgomery P."/>
            <person name="Mori A."/>
            <person name="Nascimento A.L."/>
            <person name="Naveira H.F."/>
            <person name="Nusbaum C."/>
            <person name="O'leary S."/>
            <person name="Orvis J."/>
            <person name="Pertea M."/>
            <person name="Quesneville H."/>
            <person name="Reidenbach K.R."/>
            <person name="Rogers Y.H."/>
            <person name="Roth C.W."/>
            <person name="Schneider J.R."/>
            <person name="Schatz M."/>
            <person name="Shumway M."/>
            <person name="Stanke M."/>
            <person name="Stinson E.O."/>
            <person name="Tubio J.M."/>
            <person name="Vanzee J.P."/>
            <person name="Verjovski-Almeida S."/>
            <person name="Werner D."/>
            <person name="White O."/>
            <person name="Wyder S."/>
            <person name="Zeng Q."/>
            <person name="Zhao Q."/>
            <person name="Zhao Y."/>
            <person name="Hill C.A."/>
            <person name="Raikhel A.S."/>
            <person name="Soares M.B."/>
            <person name="Knudson D.L."/>
            <person name="Lee N.H."/>
            <person name="Galagan J."/>
            <person name="Salzberg S.L."/>
            <person name="Paulsen I.T."/>
            <person name="Dimopoulos G."/>
            <person name="Collins F.H."/>
            <person name="Birren B."/>
            <person name="Fraser-Liggett C.M."/>
            <person name="Severson D.W."/>
        </authorList>
    </citation>
    <scope>NUCLEOTIDE SEQUENCE [LARGE SCALE GENOMIC DNA]</scope>
    <source>
        <strain evidence="13">Liverpool</strain>
    </source>
</reference>
<evidence type="ECO:0000259" key="11">
    <source>
        <dbReference type="PROSITE" id="PS01180"/>
    </source>
</evidence>
<dbReference type="FunFam" id="2.40.10.10:FF:000015">
    <property type="entry name" value="Atrial natriuretic peptide-converting enzyme"/>
    <property type="match status" value="1"/>
</dbReference>
<evidence type="ECO:0000256" key="1">
    <source>
        <dbReference type="ARBA" id="ARBA00004613"/>
    </source>
</evidence>
<dbReference type="Pfam" id="PF00431">
    <property type="entry name" value="CUB"/>
    <property type="match status" value="1"/>
</dbReference>
<evidence type="ECO:0000256" key="6">
    <source>
        <dbReference type="ARBA" id="ARBA00023157"/>
    </source>
</evidence>
<dbReference type="InterPro" id="IPR043504">
    <property type="entry name" value="Peptidase_S1_PA_chymotrypsin"/>
</dbReference>
<evidence type="ECO:0000259" key="12">
    <source>
        <dbReference type="PROSITE" id="PS50240"/>
    </source>
</evidence>
<dbReference type="VEuPathDB" id="VectorBase:AAEL006689"/>
<organism evidence="13 14">
    <name type="scientific">Aedes aegypti</name>
    <name type="common">Yellowfever mosquito</name>
    <name type="synonym">Culex aegypti</name>
    <dbReference type="NCBI Taxonomy" id="7159"/>
    <lineage>
        <taxon>Eukaryota</taxon>
        <taxon>Metazoa</taxon>
        <taxon>Ecdysozoa</taxon>
        <taxon>Arthropoda</taxon>
        <taxon>Hexapoda</taxon>
        <taxon>Insecta</taxon>
        <taxon>Pterygota</taxon>
        <taxon>Neoptera</taxon>
        <taxon>Endopterygota</taxon>
        <taxon>Diptera</taxon>
        <taxon>Nematocera</taxon>
        <taxon>Culicoidea</taxon>
        <taxon>Culicidae</taxon>
        <taxon>Culicinae</taxon>
        <taxon>Aedini</taxon>
        <taxon>Aedes</taxon>
        <taxon>Stegomyia</taxon>
    </lineage>
</organism>
<dbReference type="OMA" id="VICGATI"/>
<protein>
    <submittedName>
        <fullName evidence="13">AAEL006689-PA</fullName>
    </submittedName>
</protein>
<evidence type="ECO:0000256" key="9">
    <source>
        <dbReference type="PROSITE-ProRule" id="PRU00059"/>
    </source>
</evidence>
<dbReference type="GO" id="GO:0160032">
    <property type="term" value="P:Toll receptor ligand protein activation cascade"/>
    <property type="evidence" value="ECO:0007669"/>
    <property type="project" value="UniProtKB-ARBA"/>
</dbReference>
<evidence type="ECO:0000256" key="3">
    <source>
        <dbReference type="ARBA" id="ARBA00022670"/>
    </source>
</evidence>
<reference evidence="13" key="1">
    <citation type="submission" date="2005-10" db="EMBL/GenBank/DDBJ databases">
        <authorList>
            <person name="Loftus B.J."/>
            <person name="Nene V.M."/>
            <person name="Hannick L.I."/>
            <person name="Bidwell S."/>
            <person name="Haas B."/>
            <person name="Amedeo P."/>
            <person name="Orvis J."/>
            <person name="Wortman J.R."/>
            <person name="White O.R."/>
            <person name="Salzberg S."/>
            <person name="Shumway M."/>
            <person name="Koo H."/>
            <person name="Zhao Y."/>
            <person name="Holmes M."/>
            <person name="Miller J."/>
            <person name="Schatz M."/>
            <person name="Pop M."/>
            <person name="Pai G."/>
            <person name="Utterback T."/>
            <person name="Rogers Y.-H."/>
            <person name="Kravitz S."/>
            <person name="Fraser C.M."/>
        </authorList>
    </citation>
    <scope>NUCLEOTIDE SEQUENCE</scope>
    <source>
        <strain evidence="13">Liverpool</strain>
    </source>
</reference>
<dbReference type="KEGG" id="aag:5568269"/>
<dbReference type="PANTHER" id="PTHR24256">
    <property type="entry name" value="TRYPTASE-RELATED"/>
    <property type="match status" value="1"/>
</dbReference>
<comment type="subcellular location">
    <subcellularLocation>
        <location evidence="1">Secreted</location>
    </subcellularLocation>
</comment>
<feature type="domain" description="Peptidase S1" evidence="12">
    <location>
        <begin position="171"/>
        <end position="405"/>
    </location>
</feature>
<comment type="caution">
    <text evidence="9">Lacks conserved residue(s) required for the propagation of feature annotation.</text>
</comment>
<evidence type="ECO:0000313" key="13">
    <source>
        <dbReference type="EMBL" id="EAT41695.1"/>
    </source>
</evidence>
<evidence type="ECO:0000256" key="10">
    <source>
        <dbReference type="SAM" id="SignalP"/>
    </source>
</evidence>
<proteinExistence type="inferred from homology"/>
<dbReference type="SMART" id="SM00042">
    <property type="entry name" value="CUB"/>
    <property type="match status" value="1"/>
</dbReference>
<keyword evidence="4" id="KW-0378">Hydrolase</keyword>
<dbReference type="GO" id="GO:0005576">
    <property type="term" value="C:extracellular region"/>
    <property type="evidence" value="ECO:0007669"/>
    <property type="project" value="UniProtKB-SubCell"/>
</dbReference>
<feature type="signal peptide" evidence="10">
    <location>
        <begin position="1"/>
        <end position="24"/>
    </location>
</feature>
<feature type="chain" id="PRO_5030175321" evidence="10">
    <location>
        <begin position="25"/>
        <end position="412"/>
    </location>
</feature>
<dbReference type="InterPro" id="IPR000859">
    <property type="entry name" value="CUB_dom"/>
</dbReference>
<reference evidence="13" key="3">
    <citation type="submission" date="2012-09" db="EMBL/GenBank/DDBJ databases">
        <authorList>
            <consortium name="VectorBase"/>
        </authorList>
    </citation>
    <scope>NUCLEOTIDE SEQUENCE</scope>
    <source>
        <strain evidence="13">Liverpool</strain>
    </source>
</reference>
<dbReference type="PRINTS" id="PR00722">
    <property type="entry name" value="CHYMOTRYPSIN"/>
</dbReference>
<feature type="domain" description="CUB" evidence="11">
    <location>
        <begin position="26"/>
        <end position="157"/>
    </location>
</feature>
<dbReference type="EMBL" id="CH477402">
    <property type="protein sequence ID" value="EAT41695.1"/>
    <property type="molecule type" value="Genomic_DNA"/>
</dbReference>
<evidence type="ECO:0000313" key="14">
    <source>
        <dbReference type="Proteomes" id="UP000682892"/>
    </source>
</evidence>
<dbReference type="PROSITE" id="PS00134">
    <property type="entry name" value="TRYPSIN_HIS"/>
    <property type="match status" value="1"/>
</dbReference>
<keyword evidence="7" id="KW-0325">Glycoprotein</keyword>
<dbReference type="PaxDb" id="7159-AAEL006689-PA"/>
<dbReference type="InterPro" id="IPR001314">
    <property type="entry name" value="Peptidase_S1A"/>
</dbReference>
<dbReference type="AlphaFoldDB" id="Q175C6"/>
<dbReference type="GO" id="GO:0006508">
    <property type="term" value="P:proteolysis"/>
    <property type="evidence" value="ECO:0007669"/>
    <property type="project" value="UniProtKB-KW"/>
</dbReference>
<dbReference type="InterPro" id="IPR035914">
    <property type="entry name" value="Sperma_CUB_dom_sf"/>
</dbReference>
<dbReference type="Proteomes" id="UP000682892">
    <property type="component" value="Chromosome 3"/>
</dbReference>
<dbReference type="CDD" id="cd00041">
    <property type="entry name" value="CUB"/>
    <property type="match status" value="1"/>
</dbReference>